<protein>
    <submittedName>
        <fullName evidence="1">Uncharacterized protein</fullName>
    </submittedName>
</protein>
<organism evidence="1">
    <name type="scientific">Picea sitchensis</name>
    <name type="common">Sitka spruce</name>
    <name type="synonym">Pinus sitchensis</name>
    <dbReference type="NCBI Taxonomy" id="3332"/>
    <lineage>
        <taxon>Eukaryota</taxon>
        <taxon>Viridiplantae</taxon>
        <taxon>Streptophyta</taxon>
        <taxon>Embryophyta</taxon>
        <taxon>Tracheophyta</taxon>
        <taxon>Spermatophyta</taxon>
        <taxon>Pinopsida</taxon>
        <taxon>Pinidae</taxon>
        <taxon>Conifers I</taxon>
        <taxon>Pinales</taxon>
        <taxon>Pinaceae</taxon>
        <taxon>Picea</taxon>
    </lineage>
</organism>
<dbReference type="AlphaFoldDB" id="D5A8E0"/>
<accession>D5A8E0</accession>
<reference evidence="1" key="1">
    <citation type="submission" date="2010-04" db="EMBL/GenBank/DDBJ databases">
        <authorList>
            <person name="Reid K.E."/>
            <person name="Liao N."/>
            <person name="Chan S."/>
            <person name="Docking R."/>
            <person name="Taylor G."/>
            <person name="Moore R."/>
            <person name="Mayo M."/>
            <person name="Munro S."/>
            <person name="King J."/>
            <person name="Yanchuk A."/>
            <person name="Holt R."/>
            <person name="Jones S."/>
            <person name="Marra M."/>
            <person name="Ritland C.E."/>
            <person name="Ritland K."/>
            <person name="Bohlmann J."/>
        </authorList>
    </citation>
    <scope>NUCLEOTIDE SEQUENCE</scope>
    <source>
        <tissue evidence="1">Buds collected with no treatment. Collection October 2007</tissue>
    </source>
</reference>
<dbReference type="EMBL" id="BT122429">
    <property type="protein sequence ID" value="ADE75809.1"/>
    <property type="molecule type" value="mRNA"/>
</dbReference>
<sequence>MAFSRMPPAGPQRQEMAVHDYFPVLRGGVHKVGIPVHDYCFDDGLNPYCIEDDENPLWRAAVLRFRTTL</sequence>
<name>D5A8E0_PICSI</name>
<evidence type="ECO:0000313" key="1">
    <source>
        <dbReference type="EMBL" id="ADE75809.1"/>
    </source>
</evidence>
<proteinExistence type="evidence at transcript level"/>